<dbReference type="Pfam" id="PF00106">
    <property type="entry name" value="adh_short"/>
    <property type="match status" value="1"/>
</dbReference>
<organism evidence="6">
    <name type="scientific">Xenopsylla cheopis</name>
    <name type="common">Oriental rat flea</name>
    <name type="synonym">Pulex cheopis</name>
    <dbReference type="NCBI Taxonomy" id="163159"/>
    <lineage>
        <taxon>Eukaryota</taxon>
        <taxon>Metazoa</taxon>
        <taxon>Ecdysozoa</taxon>
        <taxon>Arthropoda</taxon>
        <taxon>Hexapoda</taxon>
        <taxon>Insecta</taxon>
        <taxon>Pterygota</taxon>
        <taxon>Neoptera</taxon>
        <taxon>Endopterygota</taxon>
        <taxon>Siphonaptera</taxon>
        <taxon>Pulicidae</taxon>
        <taxon>Xenopsyllinae</taxon>
        <taxon>Xenopsylla</taxon>
    </lineage>
</organism>
<dbReference type="PANTHER" id="PTHR44889:SF1">
    <property type="entry name" value="INACTIVE HYDROXYSTEROID DEHYDROGENASE-LIKE PROTEIN 1"/>
    <property type="match status" value="1"/>
</dbReference>
<protein>
    <submittedName>
        <fullName evidence="6">Putative 17 beta-hydroxysteroid dehydrogenase type 3</fullName>
    </submittedName>
</protein>
<keyword evidence="2" id="KW-0521">NADP</keyword>
<dbReference type="EMBL" id="GIIL01008018">
    <property type="protein sequence ID" value="NOV51744.1"/>
    <property type="molecule type" value="Transcribed_RNA"/>
</dbReference>
<dbReference type="InterPro" id="IPR036291">
    <property type="entry name" value="NAD(P)-bd_dom_sf"/>
</dbReference>
<accession>A0A6M2E081</accession>
<dbReference type="GO" id="GO:0016491">
    <property type="term" value="F:oxidoreductase activity"/>
    <property type="evidence" value="ECO:0007669"/>
    <property type="project" value="UniProtKB-KW"/>
</dbReference>
<dbReference type="InterPro" id="IPR020904">
    <property type="entry name" value="Sc_DH/Rdtase_CS"/>
</dbReference>
<keyword evidence="3" id="KW-0560">Oxidoreductase</keyword>
<reference evidence="6" key="1">
    <citation type="submission" date="2020-03" db="EMBL/GenBank/DDBJ databases">
        <title>Transcriptomic Profiling of the Digestive Tract of the Rat Flea, Xenopsylla cheopis, Following Blood Feeding and Infection with Yersinia pestis.</title>
        <authorList>
            <person name="Bland D.M."/>
            <person name="Martens C.A."/>
            <person name="Virtaneva K."/>
            <person name="Kanakabandi K."/>
            <person name="Long D."/>
            <person name="Rosenke R."/>
            <person name="Saturday G.A."/>
            <person name="Hoyt F.H."/>
            <person name="Bruno D.P."/>
            <person name="Ribeiro J.M.C."/>
            <person name="Hinnebusch J."/>
        </authorList>
    </citation>
    <scope>NUCLEOTIDE SEQUENCE</scope>
</reference>
<dbReference type="PRINTS" id="PR00081">
    <property type="entry name" value="GDHRDH"/>
</dbReference>
<dbReference type="AlphaFoldDB" id="A0A6M2E081"/>
<dbReference type="GO" id="GO:0005739">
    <property type="term" value="C:mitochondrion"/>
    <property type="evidence" value="ECO:0007669"/>
    <property type="project" value="UniProtKB-SubCell"/>
</dbReference>
<evidence type="ECO:0000256" key="3">
    <source>
        <dbReference type="ARBA" id="ARBA00023002"/>
    </source>
</evidence>
<dbReference type="FunFam" id="3.40.50.720:FF:000137">
    <property type="entry name" value="Hydroxysteroid (17-beta) dehydrogenase 3"/>
    <property type="match status" value="1"/>
</dbReference>
<name>A0A6M2E081_XENCH</name>
<dbReference type="PIRSF" id="PIRSF000126">
    <property type="entry name" value="11-beta-HSD1"/>
    <property type="match status" value="1"/>
</dbReference>
<dbReference type="PRINTS" id="PR00080">
    <property type="entry name" value="SDRFAMILY"/>
</dbReference>
<dbReference type="CDD" id="cd05356">
    <property type="entry name" value="17beta-HSD1_like_SDR_c"/>
    <property type="match status" value="1"/>
</dbReference>
<comment type="subcellular location">
    <subcellularLocation>
        <location evidence="1">Mitochondrion</location>
    </subcellularLocation>
</comment>
<evidence type="ECO:0000256" key="4">
    <source>
        <dbReference type="ARBA" id="ARBA00023128"/>
    </source>
</evidence>
<dbReference type="InterPro" id="IPR052149">
    <property type="entry name" value="17-beta-HSD3-like"/>
</dbReference>
<dbReference type="Gene3D" id="3.40.50.720">
    <property type="entry name" value="NAD(P)-binding Rossmann-like Domain"/>
    <property type="match status" value="1"/>
</dbReference>
<keyword evidence="4" id="KW-0496">Mitochondrion</keyword>
<evidence type="ECO:0000256" key="5">
    <source>
        <dbReference type="ARBA" id="ARBA00038261"/>
    </source>
</evidence>
<comment type="similarity">
    <text evidence="5">Belongs to the short-chain dehydrogenases/reductases (SDR) family. 17-beta-HSD 3 subfamily.</text>
</comment>
<evidence type="ECO:0000256" key="2">
    <source>
        <dbReference type="ARBA" id="ARBA00022857"/>
    </source>
</evidence>
<dbReference type="PANTHER" id="PTHR44889">
    <property type="entry name" value="INACTIVE HYDROXYSTEROID DEHYDROGENASE-LIKE PROTEIN 1"/>
    <property type="match status" value="1"/>
</dbReference>
<dbReference type="PROSITE" id="PS00061">
    <property type="entry name" value="ADH_SHORT"/>
    <property type="match status" value="1"/>
</dbReference>
<proteinExistence type="inferred from homology"/>
<evidence type="ECO:0000256" key="1">
    <source>
        <dbReference type="ARBA" id="ARBA00004173"/>
    </source>
</evidence>
<dbReference type="SUPFAM" id="SSF51735">
    <property type="entry name" value="NAD(P)-binding Rossmann-fold domains"/>
    <property type="match status" value="1"/>
</dbReference>
<sequence length="319" mass="35543">MILVLLAIIGLLALLHWLGETLWSVVQIISSVLAPFFQPQEARTLRERYGDWAVITGSTDGIGKQYALELARKGLNIVLISRTLEKLITVANEIESQFPVKTKTIVADFSKGQEVYKHIENELAGIPIGILVNNVGKQYSYPMYLSEVPEQDLWDIVNINVGAVTSMCRMVVKQMQERKKGAIVNVSSGSELQPLPLMTVYAATKVYVKSFTAALRFECADYGLTVQHLAPLFVSTKMNHFSSRISTASLLVPDAQTYARNAVATLGRTDSTTGYWSHGIQYTLTSLPPVWLRTLIGGIMNLSFRNEYLQREQKTAKIQ</sequence>
<dbReference type="InterPro" id="IPR002347">
    <property type="entry name" value="SDR_fam"/>
</dbReference>
<evidence type="ECO:0000313" key="6">
    <source>
        <dbReference type="EMBL" id="NOV51744.1"/>
    </source>
</evidence>